<proteinExistence type="inferred from homology"/>
<dbReference type="InterPro" id="IPR050141">
    <property type="entry name" value="GCL_type2/YbdK_subfam"/>
</dbReference>
<evidence type="ECO:0000313" key="6">
    <source>
        <dbReference type="EMBL" id="MBB4702394.1"/>
    </source>
</evidence>
<keyword evidence="7" id="KW-1185">Reference proteome</keyword>
<reference evidence="6 7" key="1">
    <citation type="submission" date="2020-08" db="EMBL/GenBank/DDBJ databases">
        <title>Sequencing the genomes of 1000 actinobacteria strains.</title>
        <authorList>
            <person name="Klenk H.-P."/>
        </authorList>
    </citation>
    <scope>NUCLEOTIDE SEQUENCE [LARGE SCALE GENOMIC DNA]</scope>
    <source>
        <strain evidence="6 7">DSM 45784</strain>
    </source>
</reference>
<dbReference type="EC" id="6.3.2.2" evidence="5"/>
<evidence type="ECO:0000256" key="1">
    <source>
        <dbReference type="ARBA" id="ARBA00022598"/>
    </source>
</evidence>
<dbReference type="GO" id="GO:0042398">
    <property type="term" value="P:modified amino acid biosynthetic process"/>
    <property type="evidence" value="ECO:0007669"/>
    <property type="project" value="InterPro"/>
</dbReference>
<comment type="similarity">
    <text evidence="5">Belongs to the glutamate--cysteine ligase type 2 family. YbdK subfamily.</text>
</comment>
<keyword evidence="3 5" id="KW-0067">ATP-binding</keyword>
<dbReference type="Proteomes" id="UP000542210">
    <property type="component" value="Unassembled WGS sequence"/>
</dbReference>
<evidence type="ECO:0000256" key="5">
    <source>
        <dbReference type="HAMAP-Rule" id="MF_01609"/>
    </source>
</evidence>
<protein>
    <recommendedName>
        <fullName evidence="5">Putative glutamate--cysteine ligase 2</fullName>
        <ecNumber evidence="5">6.3.2.2</ecNumber>
    </recommendedName>
    <alternativeName>
        <fullName evidence="5">Gamma-glutamylcysteine synthetase 2</fullName>
        <shortName evidence="5">GCS 2</shortName>
        <shortName evidence="5">Gamma-GCS 2</shortName>
    </alternativeName>
</protein>
<dbReference type="RefSeq" id="WP_184882123.1">
    <property type="nucleotide sequence ID" value="NZ_BOOV01000040.1"/>
</dbReference>
<dbReference type="AlphaFoldDB" id="A0A7W7D9B9"/>
<dbReference type="GO" id="GO:0004357">
    <property type="term" value="F:glutamate-cysteine ligase activity"/>
    <property type="evidence" value="ECO:0007669"/>
    <property type="project" value="UniProtKB-EC"/>
</dbReference>
<sequence>MTVTVQSPEAVPFDAICPLMGVEEEYFVVDPATRAAMPRGAEVVRRAGNRLHDRVSLEFTMFQMEAKTPPCAGLPELERELRRMRAEVAAAAREEGLAPVATGTAVLGDYVPPLIHEDPRYAVGIANYRSLHDEAAICAGHVHVHLPDRERAVLVSNHLRPWLPVLIALMSNSPFWQGHDTGYASYRTLTWGKWPVAGPPPYFSSLAEYEEVVAALGESGALVDPGTIFWDIRPSAHLPTLEVRVTDVAGTAGESALLAAIVRALVVVSLERVERGDHGPRLSGERLRVAYWRACRDGLDGHGIDPLTGRLRPAAELAGTLLAHIRPSLARTGDLAVVTRRLERLLAEGSGAARQRAAFAARGRAADVVDHLVASYIGSEDREEPEEHA</sequence>
<dbReference type="SUPFAM" id="SSF55931">
    <property type="entry name" value="Glutamine synthetase/guanido kinase"/>
    <property type="match status" value="1"/>
</dbReference>
<organism evidence="6 7">
    <name type="scientific">Sphaerisporangium siamense</name>
    <dbReference type="NCBI Taxonomy" id="795645"/>
    <lineage>
        <taxon>Bacteria</taxon>
        <taxon>Bacillati</taxon>
        <taxon>Actinomycetota</taxon>
        <taxon>Actinomycetes</taxon>
        <taxon>Streptosporangiales</taxon>
        <taxon>Streptosporangiaceae</taxon>
        <taxon>Sphaerisporangium</taxon>
    </lineage>
</organism>
<accession>A0A7W7D9B9</accession>
<dbReference type="Pfam" id="PF04107">
    <property type="entry name" value="GCS2"/>
    <property type="match status" value="1"/>
</dbReference>
<dbReference type="HAMAP" id="MF_01609">
    <property type="entry name" value="Glu_cys_ligase_2"/>
    <property type="match status" value="1"/>
</dbReference>
<comment type="caution">
    <text evidence="6">The sequence shown here is derived from an EMBL/GenBank/DDBJ whole genome shotgun (WGS) entry which is preliminary data.</text>
</comment>
<dbReference type="GO" id="GO:0005524">
    <property type="term" value="F:ATP binding"/>
    <property type="evidence" value="ECO:0007669"/>
    <property type="project" value="UniProtKB-KW"/>
</dbReference>
<dbReference type="InterPro" id="IPR014746">
    <property type="entry name" value="Gln_synth/guanido_kin_cat_dom"/>
</dbReference>
<dbReference type="NCBIfam" id="NF010041">
    <property type="entry name" value="PRK13517.1-1"/>
    <property type="match status" value="1"/>
</dbReference>
<dbReference type="InterPro" id="IPR006336">
    <property type="entry name" value="GCS2"/>
</dbReference>
<dbReference type="PANTHER" id="PTHR36510:SF1">
    <property type="entry name" value="GLUTAMATE--CYSTEINE LIGASE 2-RELATED"/>
    <property type="match status" value="1"/>
</dbReference>
<comment type="catalytic activity">
    <reaction evidence="4 5">
        <text>L-cysteine + L-glutamate + ATP = gamma-L-glutamyl-L-cysteine + ADP + phosphate + H(+)</text>
        <dbReference type="Rhea" id="RHEA:13285"/>
        <dbReference type="ChEBI" id="CHEBI:15378"/>
        <dbReference type="ChEBI" id="CHEBI:29985"/>
        <dbReference type="ChEBI" id="CHEBI:30616"/>
        <dbReference type="ChEBI" id="CHEBI:35235"/>
        <dbReference type="ChEBI" id="CHEBI:43474"/>
        <dbReference type="ChEBI" id="CHEBI:58173"/>
        <dbReference type="ChEBI" id="CHEBI:456216"/>
        <dbReference type="EC" id="6.3.2.2"/>
    </reaction>
</comment>
<dbReference type="PANTHER" id="PTHR36510">
    <property type="entry name" value="GLUTAMATE--CYSTEINE LIGASE 2-RELATED"/>
    <property type="match status" value="1"/>
</dbReference>
<comment type="function">
    <text evidence="5">ATP-dependent carboxylate-amine ligase which exhibits weak glutamate--cysteine ligase activity.</text>
</comment>
<dbReference type="InterPro" id="IPR011793">
    <property type="entry name" value="YbdK"/>
</dbReference>
<dbReference type="EMBL" id="JACHND010000001">
    <property type="protein sequence ID" value="MBB4702394.1"/>
    <property type="molecule type" value="Genomic_DNA"/>
</dbReference>
<dbReference type="NCBIfam" id="TIGR02050">
    <property type="entry name" value="gshA_cyan_rel"/>
    <property type="match status" value="1"/>
</dbReference>
<keyword evidence="1 5" id="KW-0436">Ligase</keyword>
<name>A0A7W7D9B9_9ACTN</name>
<evidence type="ECO:0000256" key="4">
    <source>
        <dbReference type="ARBA" id="ARBA00048819"/>
    </source>
</evidence>
<gene>
    <name evidence="6" type="ORF">BJ982_003938</name>
</gene>
<keyword evidence="2 5" id="KW-0547">Nucleotide-binding</keyword>
<evidence type="ECO:0000313" key="7">
    <source>
        <dbReference type="Proteomes" id="UP000542210"/>
    </source>
</evidence>
<evidence type="ECO:0000256" key="3">
    <source>
        <dbReference type="ARBA" id="ARBA00022840"/>
    </source>
</evidence>
<dbReference type="Gene3D" id="3.30.590.20">
    <property type="match status" value="1"/>
</dbReference>
<evidence type="ECO:0000256" key="2">
    <source>
        <dbReference type="ARBA" id="ARBA00022741"/>
    </source>
</evidence>